<name>A0A443JQF7_9MICO</name>
<accession>A0A443JQF7</accession>
<evidence type="ECO:0000313" key="1">
    <source>
        <dbReference type="EMBL" id="RWR22736.1"/>
    </source>
</evidence>
<dbReference type="AlphaFoldDB" id="A0A443JQF7"/>
<sequence>MTSDRRFEWGGLSAGRADFVTAAEALATLEGLVDAYADLAPATGVSDGDAFVRFSVGERWAVVSTPGTRWFSVRVDSGHRARLDDATSTRAEAAMLLHTYVAIGAAYVRGEAVAEDARLIVTAAGRRVALTRPFVGRLRGWMRDRR</sequence>
<evidence type="ECO:0000313" key="2">
    <source>
        <dbReference type="Proteomes" id="UP000285970"/>
    </source>
</evidence>
<organism evidence="1 2">
    <name type="scientific">Microbacterium enclense</name>
    <dbReference type="NCBI Taxonomy" id="993073"/>
    <lineage>
        <taxon>Bacteria</taxon>
        <taxon>Bacillati</taxon>
        <taxon>Actinomycetota</taxon>
        <taxon>Actinomycetes</taxon>
        <taxon>Micrococcales</taxon>
        <taxon>Microbacteriaceae</taxon>
        <taxon>Microbacterium</taxon>
    </lineage>
</organism>
<comment type="caution">
    <text evidence="1">The sequence shown here is derived from an EMBL/GenBank/DDBJ whole genome shotgun (WGS) entry which is preliminary data.</text>
</comment>
<gene>
    <name evidence="1" type="ORF">D8Y23_01955</name>
</gene>
<reference evidence="1 2" key="1">
    <citation type="journal article" date="2018" name="Front. Microbiol.">
        <title>Novel Insights Into Bacterial Dimethylsulfoniopropionate Catabolism in the East China Sea.</title>
        <authorList>
            <person name="Liu J."/>
            <person name="Liu J."/>
            <person name="Zhang S.H."/>
            <person name="Liang J."/>
            <person name="Lin H."/>
            <person name="Song D."/>
            <person name="Yang G.P."/>
            <person name="Todd J.D."/>
            <person name="Zhang X.H."/>
        </authorList>
    </citation>
    <scope>NUCLEOTIDE SEQUENCE [LARGE SCALE GENOMIC DNA]</scope>
    <source>
        <strain evidence="1 2">ZYFD042</strain>
    </source>
</reference>
<dbReference type="RefSeq" id="WP_128216485.1">
    <property type="nucleotide sequence ID" value="NZ_RBZY01000004.1"/>
</dbReference>
<dbReference type="Proteomes" id="UP000285970">
    <property type="component" value="Unassembled WGS sequence"/>
</dbReference>
<proteinExistence type="predicted"/>
<dbReference type="OrthoDB" id="5079652at2"/>
<dbReference type="EMBL" id="RBZY01000004">
    <property type="protein sequence ID" value="RWR22736.1"/>
    <property type="molecule type" value="Genomic_DNA"/>
</dbReference>
<protein>
    <submittedName>
        <fullName evidence="1">Uncharacterized protein</fullName>
    </submittedName>
</protein>